<organism evidence="2 3">
    <name type="scientific">Micrococcus endophyticus</name>
    <dbReference type="NCBI Taxonomy" id="455343"/>
    <lineage>
        <taxon>Bacteria</taxon>
        <taxon>Bacillati</taxon>
        <taxon>Actinomycetota</taxon>
        <taxon>Actinomycetes</taxon>
        <taxon>Micrococcales</taxon>
        <taxon>Micrococcaceae</taxon>
        <taxon>Micrococcus</taxon>
    </lineage>
</organism>
<name>A0A7W9JL23_9MICC</name>
<reference evidence="2 3" key="1">
    <citation type="submission" date="2020-08" db="EMBL/GenBank/DDBJ databases">
        <title>Sequencing the genomes of 1000 actinobacteria strains.</title>
        <authorList>
            <person name="Klenk H.-P."/>
        </authorList>
    </citation>
    <scope>NUCLEOTIDE SEQUENCE [LARGE SCALE GENOMIC DNA]</scope>
    <source>
        <strain evidence="2 3">DSM 17945</strain>
    </source>
</reference>
<accession>A0A7W9JL23</accession>
<comment type="caution">
    <text evidence="2">The sequence shown here is derived from an EMBL/GenBank/DDBJ whole genome shotgun (WGS) entry which is preliminary data.</text>
</comment>
<sequence>MVVFIGQAAPEASAISSIWEGAAVVVSFLALILSIVALRLSNRRQVDANSIAGDARNEARKANAIAVEAKDIALQESERSYRVKMYELLTPAASAMQALADALQGPPRKGRASEEFGELVGEAVGSLSAARSLAGAGTAGSRAVSHAIKIVMTVLEVVLTYRSISPEELSKMNPETKRGIKRLAETSISSLKVAALYVNGIPSAGTEGPSLESLDSDLGGLLEVCRGRLERLEQLGFKGVLFQNEELLLSRLEE</sequence>
<feature type="transmembrane region" description="Helical" evidence="1">
    <location>
        <begin position="18"/>
        <end position="38"/>
    </location>
</feature>
<dbReference type="EMBL" id="JACHMW010000001">
    <property type="protein sequence ID" value="MBB5849252.1"/>
    <property type="molecule type" value="Genomic_DNA"/>
</dbReference>
<keyword evidence="1" id="KW-0472">Membrane</keyword>
<gene>
    <name evidence="2" type="ORF">HDA33_001816</name>
</gene>
<protein>
    <submittedName>
        <fullName evidence="2">Uncharacterized protein</fullName>
    </submittedName>
</protein>
<keyword evidence="1" id="KW-0812">Transmembrane</keyword>
<dbReference type="Proteomes" id="UP000567246">
    <property type="component" value="Unassembled WGS sequence"/>
</dbReference>
<keyword evidence="1" id="KW-1133">Transmembrane helix</keyword>
<evidence type="ECO:0000313" key="2">
    <source>
        <dbReference type="EMBL" id="MBB5849252.1"/>
    </source>
</evidence>
<keyword evidence="3" id="KW-1185">Reference proteome</keyword>
<dbReference type="AlphaFoldDB" id="A0A7W9JL23"/>
<proteinExistence type="predicted"/>
<evidence type="ECO:0000313" key="3">
    <source>
        <dbReference type="Proteomes" id="UP000567246"/>
    </source>
</evidence>
<dbReference type="RefSeq" id="WP_184172718.1">
    <property type="nucleotide sequence ID" value="NZ_BAABAG010000009.1"/>
</dbReference>
<evidence type="ECO:0000256" key="1">
    <source>
        <dbReference type="SAM" id="Phobius"/>
    </source>
</evidence>